<accession>A0A6C0CBW4</accession>
<keyword evidence="1" id="KW-0812">Transmembrane</keyword>
<sequence>MSIKFYQDVDNELKVIDSAELHEKEVGDFVAERGLQSEMMNNISRYFVPWKLFLELVRDTMVEGQQEMDPDFMQIVDTNDQYVNIYMPIKAIPRLVTANDGIINIVPDALLTPDEEKIVIDFITKPVIETFSINNDDTMMIHNVLFVCGLLLIMYIIYRLSILN</sequence>
<organism evidence="2">
    <name type="scientific">viral metagenome</name>
    <dbReference type="NCBI Taxonomy" id="1070528"/>
    <lineage>
        <taxon>unclassified sequences</taxon>
        <taxon>metagenomes</taxon>
        <taxon>organismal metagenomes</taxon>
    </lineage>
</organism>
<dbReference type="AlphaFoldDB" id="A0A6C0CBW4"/>
<evidence type="ECO:0000313" key="2">
    <source>
        <dbReference type="EMBL" id="QHT01004.1"/>
    </source>
</evidence>
<keyword evidence="1" id="KW-1133">Transmembrane helix</keyword>
<protein>
    <submittedName>
        <fullName evidence="2">Uncharacterized protein</fullName>
    </submittedName>
</protein>
<dbReference type="EMBL" id="MN739362">
    <property type="protein sequence ID" value="QHT01004.1"/>
    <property type="molecule type" value="Genomic_DNA"/>
</dbReference>
<proteinExistence type="predicted"/>
<evidence type="ECO:0000256" key="1">
    <source>
        <dbReference type="SAM" id="Phobius"/>
    </source>
</evidence>
<feature type="transmembrane region" description="Helical" evidence="1">
    <location>
        <begin position="139"/>
        <end position="158"/>
    </location>
</feature>
<keyword evidence="1" id="KW-0472">Membrane</keyword>
<name>A0A6C0CBW4_9ZZZZ</name>
<reference evidence="2" key="1">
    <citation type="journal article" date="2020" name="Nature">
        <title>Giant virus diversity and host interactions through global metagenomics.</title>
        <authorList>
            <person name="Schulz F."/>
            <person name="Roux S."/>
            <person name="Paez-Espino D."/>
            <person name="Jungbluth S."/>
            <person name="Walsh D.A."/>
            <person name="Denef V.J."/>
            <person name="McMahon K.D."/>
            <person name="Konstantinidis K.T."/>
            <person name="Eloe-Fadrosh E.A."/>
            <person name="Kyrpides N.C."/>
            <person name="Woyke T."/>
        </authorList>
    </citation>
    <scope>NUCLEOTIDE SEQUENCE</scope>
    <source>
        <strain evidence="2">GVMAG-M-3300020192-26</strain>
    </source>
</reference>